<evidence type="ECO:0000313" key="7">
    <source>
        <dbReference type="EMBL" id="MFD2160446.1"/>
    </source>
</evidence>
<dbReference type="Gene3D" id="1.10.1740.10">
    <property type="match status" value="1"/>
</dbReference>
<evidence type="ECO:0000313" key="8">
    <source>
        <dbReference type="Proteomes" id="UP001597389"/>
    </source>
</evidence>
<dbReference type="InterPro" id="IPR013325">
    <property type="entry name" value="RNA_pol_sigma_r2"/>
</dbReference>
<accession>A0ABW4ZF13</accession>
<gene>
    <name evidence="7" type="ORF">ACFSW8_16195</name>
</gene>
<keyword evidence="2" id="KW-0805">Transcription regulation</keyword>
<keyword evidence="8" id="KW-1185">Reference proteome</keyword>
<protein>
    <submittedName>
        <fullName evidence="7">Sigma-70 family RNA polymerase sigma factor</fullName>
    </submittedName>
</protein>
<evidence type="ECO:0000259" key="5">
    <source>
        <dbReference type="Pfam" id="PF04542"/>
    </source>
</evidence>
<dbReference type="InterPro" id="IPR014331">
    <property type="entry name" value="RNA_pol_sigma70_ECF_RHOBA"/>
</dbReference>
<feature type="domain" description="RNA polymerase sigma factor 70 region 4 type 2" evidence="6">
    <location>
        <begin position="122"/>
        <end position="174"/>
    </location>
</feature>
<evidence type="ECO:0000256" key="2">
    <source>
        <dbReference type="ARBA" id="ARBA00023015"/>
    </source>
</evidence>
<dbReference type="InterPro" id="IPR013324">
    <property type="entry name" value="RNA_pol_sigma_r3/r4-like"/>
</dbReference>
<keyword evidence="3" id="KW-0731">Sigma factor</keyword>
<sequence>MPHSHSIPPPSSTLKVVDPHDPETLLEQSQASLRAYITSLMSNRSDVDDILQETNHSIIQKKSDFQLGSNFKAWAFKIAYFSVMSHVRDRQRRGFVNLSEETLEQLSLDASSLLESSNDRMQSLTHCIQKLNAKERLLLRQHYVEGKSLTAIAKAVSREPSALHKAISRVRATLKACIEKHLAQHLA</sequence>
<organism evidence="7 8">
    <name type="scientific">Rubritalea tangerina</name>
    <dbReference type="NCBI Taxonomy" id="430798"/>
    <lineage>
        <taxon>Bacteria</taxon>
        <taxon>Pseudomonadati</taxon>
        <taxon>Verrucomicrobiota</taxon>
        <taxon>Verrucomicrobiia</taxon>
        <taxon>Verrucomicrobiales</taxon>
        <taxon>Rubritaleaceae</taxon>
        <taxon>Rubritalea</taxon>
    </lineage>
</organism>
<dbReference type="RefSeq" id="WP_377178776.1">
    <property type="nucleotide sequence ID" value="NZ_JBHUJB010000080.1"/>
</dbReference>
<dbReference type="InterPro" id="IPR039425">
    <property type="entry name" value="RNA_pol_sigma-70-like"/>
</dbReference>
<dbReference type="InterPro" id="IPR013249">
    <property type="entry name" value="RNA_pol_sigma70_r4_t2"/>
</dbReference>
<dbReference type="PANTHER" id="PTHR43133">
    <property type="entry name" value="RNA POLYMERASE ECF-TYPE SIGMA FACTO"/>
    <property type="match status" value="1"/>
</dbReference>
<evidence type="ECO:0000256" key="3">
    <source>
        <dbReference type="ARBA" id="ARBA00023082"/>
    </source>
</evidence>
<evidence type="ECO:0000259" key="6">
    <source>
        <dbReference type="Pfam" id="PF08281"/>
    </source>
</evidence>
<evidence type="ECO:0000256" key="4">
    <source>
        <dbReference type="ARBA" id="ARBA00023163"/>
    </source>
</evidence>
<dbReference type="Pfam" id="PF04542">
    <property type="entry name" value="Sigma70_r2"/>
    <property type="match status" value="1"/>
</dbReference>
<keyword evidence="4" id="KW-0804">Transcription</keyword>
<comment type="caution">
    <text evidence="7">The sequence shown here is derived from an EMBL/GenBank/DDBJ whole genome shotgun (WGS) entry which is preliminary data.</text>
</comment>
<dbReference type="Gene3D" id="1.10.10.10">
    <property type="entry name" value="Winged helix-like DNA-binding domain superfamily/Winged helix DNA-binding domain"/>
    <property type="match status" value="1"/>
</dbReference>
<dbReference type="NCBIfam" id="TIGR02989">
    <property type="entry name" value="Sig-70_gvs1"/>
    <property type="match status" value="1"/>
</dbReference>
<name>A0ABW4ZF13_9BACT</name>
<dbReference type="PANTHER" id="PTHR43133:SF51">
    <property type="entry name" value="RNA POLYMERASE SIGMA FACTOR"/>
    <property type="match status" value="1"/>
</dbReference>
<dbReference type="InterPro" id="IPR014284">
    <property type="entry name" value="RNA_pol_sigma-70_dom"/>
</dbReference>
<comment type="similarity">
    <text evidence="1">Belongs to the sigma-70 factor family. ECF subfamily.</text>
</comment>
<dbReference type="Proteomes" id="UP001597389">
    <property type="component" value="Unassembled WGS sequence"/>
</dbReference>
<dbReference type="NCBIfam" id="TIGR02937">
    <property type="entry name" value="sigma70-ECF"/>
    <property type="match status" value="1"/>
</dbReference>
<dbReference type="Pfam" id="PF08281">
    <property type="entry name" value="Sigma70_r4_2"/>
    <property type="match status" value="1"/>
</dbReference>
<evidence type="ECO:0000256" key="1">
    <source>
        <dbReference type="ARBA" id="ARBA00010641"/>
    </source>
</evidence>
<dbReference type="SUPFAM" id="SSF88659">
    <property type="entry name" value="Sigma3 and sigma4 domains of RNA polymerase sigma factors"/>
    <property type="match status" value="1"/>
</dbReference>
<feature type="domain" description="RNA polymerase sigma-70 region 2" evidence="5">
    <location>
        <begin position="26"/>
        <end position="93"/>
    </location>
</feature>
<dbReference type="InterPro" id="IPR036388">
    <property type="entry name" value="WH-like_DNA-bd_sf"/>
</dbReference>
<dbReference type="SUPFAM" id="SSF88946">
    <property type="entry name" value="Sigma2 domain of RNA polymerase sigma factors"/>
    <property type="match status" value="1"/>
</dbReference>
<dbReference type="EMBL" id="JBHUJB010000080">
    <property type="protein sequence ID" value="MFD2160446.1"/>
    <property type="molecule type" value="Genomic_DNA"/>
</dbReference>
<proteinExistence type="inferred from homology"/>
<reference evidence="8" key="1">
    <citation type="journal article" date="2019" name="Int. J. Syst. Evol. Microbiol.">
        <title>The Global Catalogue of Microorganisms (GCM) 10K type strain sequencing project: providing services to taxonomists for standard genome sequencing and annotation.</title>
        <authorList>
            <consortium name="The Broad Institute Genomics Platform"/>
            <consortium name="The Broad Institute Genome Sequencing Center for Infectious Disease"/>
            <person name="Wu L."/>
            <person name="Ma J."/>
        </authorList>
    </citation>
    <scope>NUCLEOTIDE SEQUENCE [LARGE SCALE GENOMIC DNA]</scope>
    <source>
        <strain evidence="8">CCUG 57942</strain>
    </source>
</reference>
<dbReference type="InterPro" id="IPR007627">
    <property type="entry name" value="RNA_pol_sigma70_r2"/>
</dbReference>